<dbReference type="InterPro" id="IPR052391">
    <property type="entry name" value="E3_Ligase-Neurotoxin"/>
</dbReference>
<dbReference type="PANTHER" id="PTHR24133">
    <property type="entry name" value="ANKYRIN DOMAIN-CONTAINING"/>
    <property type="match status" value="1"/>
</dbReference>
<dbReference type="GO" id="GO:0005576">
    <property type="term" value="C:extracellular region"/>
    <property type="evidence" value="ECO:0007669"/>
    <property type="project" value="UniProtKB-SubCell"/>
</dbReference>
<proteinExistence type="predicted"/>
<evidence type="ECO:0000256" key="3">
    <source>
        <dbReference type="ARBA" id="ARBA00022483"/>
    </source>
</evidence>
<dbReference type="SMART" id="SM00248">
    <property type="entry name" value="ANK"/>
    <property type="match status" value="5"/>
</dbReference>
<keyword evidence="10" id="KW-0040">ANK repeat</keyword>
<dbReference type="Gene3D" id="1.25.40.10">
    <property type="entry name" value="Tetratricopeptide repeat domain"/>
    <property type="match status" value="2"/>
</dbReference>
<dbReference type="EMBL" id="BMAW01112651">
    <property type="protein sequence ID" value="GFT53897.1"/>
    <property type="molecule type" value="Genomic_DNA"/>
</dbReference>
<evidence type="ECO:0000313" key="11">
    <source>
        <dbReference type="EMBL" id="GFT53897.1"/>
    </source>
</evidence>
<evidence type="ECO:0000256" key="6">
    <source>
        <dbReference type="ARBA" id="ARBA00022656"/>
    </source>
</evidence>
<dbReference type="Pfam" id="PF00023">
    <property type="entry name" value="Ank"/>
    <property type="match status" value="1"/>
</dbReference>
<name>A0A8X6P8J3_NEPPI</name>
<comment type="subcellular location">
    <subcellularLocation>
        <location evidence="2">Secreted</location>
    </subcellularLocation>
    <subcellularLocation>
        <location evidence="1">Target cell membrane</location>
    </subcellularLocation>
</comment>
<dbReference type="InterPro" id="IPR011990">
    <property type="entry name" value="TPR-like_helical_dom_sf"/>
</dbReference>
<dbReference type="Pfam" id="PF12796">
    <property type="entry name" value="Ank_2"/>
    <property type="match status" value="2"/>
</dbReference>
<keyword evidence="9" id="KW-0472">Membrane</keyword>
<keyword evidence="8" id="KW-0638">Presynaptic neurotoxin</keyword>
<dbReference type="GO" id="GO:0006887">
    <property type="term" value="P:exocytosis"/>
    <property type="evidence" value="ECO:0007669"/>
    <property type="project" value="UniProtKB-KW"/>
</dbReference>
<dbReference type="GO" id="GO:0090729">
    <property type="term" value="F:toxin activity"/>
    <property type="evidence" value="ECO:0007669"/>
    <property type="project" value="UniProtKB-KW"/>
</dbReference>
<evidence type="ECO:0000256" key="9">
    <source>
        <dbReference type="ARBA" id="ARBA00023298"/>
    </source>
</evidence>
<dbReference type="GO" id="GO:0044218">
    <property type="term" value="C:other organism cell membrane"/>
    <property type="evidence" value="ECO:0007669"/>
    <property type="project" value="UniProtKB-KW"/>
</dbReference>
<keyword evidence="12" id="KW-1185">Reference proteome</keyword>
<dbReference type="PROSITE" id="PS50088">
    <property type="entry name" value="ANK_REPEAT"/>
    <property type="match status" value="4"/>
</dbReference>
<feature type="repeat" description="ANK" evidence="10">
    <location>
        <begin position="562"/>
        <end position="594"/>
    </location>
</feature>
<dbReference type="Gene3D" id="1.25.40.20">
    <property type="entry name" value="Ankyrin repeat-containing domain"/>
    <property type="match status" value="2"/>
</dbReference>
<dbReference type="PROSITE" id="PS50297">
    <property type="entry name" value="ANK_REP_REGION"/>
    <property type="match status" value="3"/>
</dbReference>
<comment type="caution">
    <text evidence="11">The sequence shown here is derived from an EMBL/GenBank/DDBJ whole genome shotgun (WGS) entry which is preliminary data.</text>
</comment>
<evidence type="ECO:0000256" key="4">
    <source>
        <dbReference type="ARBA" id="ARBA00022525"/>
    </source>
</evidence>
<feature type="repeat" description="ANK" evidence="10">
    <location>
        <begin position="635"/>
        <end position="667"/>
    </location>
</feature>
<dbReference type="InterPro" id="IPR002110">
    <property type="entry name" value="Ankyrin_rpt"/>
</dbReference>
<dbReference type="SUPFAM" id="SSF48452">
    <property type="entry name" value="TPR-like"/>
    <property type="match status" value="2"/>
</dbReference>
<dbReference type="Pfam" id="PF13374">
    <property type="entry name" value="TPR_10"/>
    <property type="match status" value="1"/>
</dbReference>
<evidence type="ECO:0000256" key="5">
    <source>
        <dbReference type="ARBA" id="ARBA00022537"/>
    </source>
</evidence>
<feature type="repeat" description="ANK" evidence="10">
    <location>
        <begin position="477"/>
        <end position="509"/>
    </location>
</feature>
<evidence type="ECO:0000313" key="12">
    <source>
        <dbReference type="Proteomes" id="UP000887013"/>
    </source>
</evidence>
<evidence type="ECO:0000256" key="8">
    <source>
        <dbReference type="ARBA" id="ARBA00023028"/>
    </source>
</evidence>
<accession>A0A8X6P8J3</accession>
<evidence type="ECO:0000256" key="2">
    <source>
        <dbReference type="ARBA" id="ARBA00004613"/>
    </source>
</evidence>
<dbReference type="AlphaFoldDB" id="A0A8X6P8J3"/>
<dbReference type="PANTHER" id="PTHR24133:SF40">
    <property type="entry name" value="ANKYRIN REPEAT DOMAIN 44"/>
    <property type="match status" value="1"/>
</dbReference>
<keyword evidence="3" id="KW-0268">Exocytosis</keyword>
<dbReference type="Proteomes" id="UP000887013">
    <property type="component" value="Unassembled WGS sequence"/>
</dbReference>
<evidence type="ECO:0000256" key="1">
    <source>
        <dbReference type="ARBA" id="ARBA00004175"/>
    </source>
</evidence>
<keyword evidence="7" id="KW-0528">Neurotoxin</keyword>
<organism evidence="11 12">
    <name type="scientific">Nephila pilipes</name>
    <name type="common">Giant wood spider</name>
    <name type="synonym">Nephila maculata</name>
    <dbReference type="NCBI Taxonomy" id="299642"/>
    <lineage>
        <taxon>Eukaryota</taxon>
        <taxon>Metazoa</taxon>
        <taxon>Ecdysozoa</taxon>
        <taxon>Arthropoda</taxon>
        <taxon>Chelicerata</taxon>
        <taxon>Arachnida</taxon>
        <taxon>Araneae</taxon>
        <taxon>Araneomorphae</taxon>
        <taxon>Entelegynae</taxon>
        <taxon>Araneoidea</taxon>
        <taxon>Nephilidae</taxon>
        <taxon>Nephila</taxon>
    </lineage>
</organism>
<keyword evidence="4" id="KW-0964">Secreted</keyword>
<protein>
    <submittedName>
        <fullName evidence="11">Tankyrase</fullName>
    </submittedName>
</protein>
<dbReference type="SUPFAM" id="SSF48403">
    <property type="entry name" value="Ankyrin repeat"/>
    <property type="match status" value="1"/>
</dbReference>
<keyword evidence="9" id="KW-1053">Target membrane</keyword>
<dbReference type="GO" id="GO:0044231">
    <property type="term" value="C:host cell presynaptic membrane"/>
    <property type="evidence" value="ECO:0007669"/>
    <property type="project" value="UniProtKB-KW"/>
</dbReference>
<keyword evidence="6" id="KW-0800">Toxin</keyword>
<evidence type="ECO:0000256" key="10">
    <source>
        <dbReference type="PROSITE-ProRule" id="PRU00023"/>
    </source>
</evidence>
<keyword evidence="5" id="KW-1052">Target cell membrane</keyword>
<reference evidence="11" key="1">
    <citation type="submission" date="2020-08" db="EMBL/GenBank/DDBJ databases">
        <title>Multicomponent nature underlies the extraordinary mechanical properties of spider dragline silk.</title>
        <authorList>
            <person name="Kono N."/>
            <person name="Nakamura H."/>
            <person name="Mori M."/>
            <person name="Yoshida Y."/>
            <person name="Ohtoshi R."/>
            <person name="Malay A.D."/>
            <person name="Moran D.A.P."/>
            <person name="Tomita M."/>
            <person name="Numata K."/>
            <person name="Arakawa K."/>
        </authorList>
    </citation>
    <scope>NUCLEOTIDE SEQUENCE</scope>
</reference>
<dbReference type="OrthoDB" id="6426572at2759"/>
<sequence>MENWIQYAMNDVYVTCKDPEAVNMFYISAYFTEDICNHMFLGLFPDTEKVNNVVLLLHGLAIGLVNNLLACNASCVRCLNNAMSVLKHASFDTELVNSSIGLPGQVAMCLANQNGLTEAISFSYSILNILNESVGESHQATLDLQNDLSALLVLKGKYAEATVLLQSLHEINSKHSGTEETTLILVTAANELYELSKYEEAFELYQAIFGERKVSETKSNIVLIAWKNYAFLLKDKGKHTEALNILKEVIQYKSETLKLHAVEILKMKSSIAHVHLEQKELVQAVEHYQEAFHEMTDSVEEDHQDTQIARQDIGIILQHTGNYDELSEVFESEADTLIQTYNEYILNTRANLAGILMALGHYDRAMEIYEDLYLKYKTKFGEMHKETLQIKSKIGFIYHKQGKLYEAKEVFQEIFEGFLNELGPTNALTTKVKTELKTLRTLLPKHTATIYSAVLNDENAIINFIENDAYVNEEDTEGKTLLHHAAQNGYTTAVEKLLEKGAMYNYEEYSGKTPVQLASNNEVKNLLILTENVFQDIKNGNYERVAHLILTHNGIINTKDEDGYSLLHWAVYKSCMPIVTLLLDNRADVRCVSNLGYTVLHIASSVGSKKVTEVLLQHMVNNNIKELIDAKTAILGNTALHIAAANGHLEIIRCLLKNGATFNIQNNKDKMPVLISKCTAI</sequence>
<feature type="repeat" description="ANK" evidence="10">
    <location>
        <begin position="595"/>
        <end position="627"/>
    </location>
</feature>
<dbReference type="InterPro" id="IPR036770">
    <property type="entry name" value="Ankyrin_rpt-contain_sf"/>
</dbReference>
<evidence type="ECO:0000256" key="7">
    <source>
        <dbReference type="ARBA" id="ARBA00022699"/>
    </source>
</evidence>
<gene>
    <name evidence="11" type="primary">NCL1_43651</name>
    <name evidence="11" type="ORF">NPIL_515101</name>
</gene>